<dbReference type="AlphaFoldDB" id="A0AAD7DS12"/>
<name>A0AAD7DS12_MYCRO</name>
<dbReference type="PANTHER" id="PTHR20963:SF42">
    <property type="entry name" value="PHOSPHOGLYCERATE MUTASE-LIKE PROTEIN"/>
    <property type="match status" value="1"/>
</dbReference>
<accession>A0AAD7DS12</accession>
<dbReference type="SUPFAM" id="SSF53254">
    <property type="entry name" value="Phosphoglycerate mutase-like"/>
    <property type="match status" value="1"/>
</dbReference>
<dbReference type="InterPro" id="IPR033379">
    <property type="entry name" value="Acid_Pase_AS"/>
</dbReference>
<evidence type="ECO:0000256" key="2">
    <source>
        <dbReference type="SAM" id="SignalP"/>
    </source>
</evidence>
<dbReference type="Proteomes" id="UP001221757">
    <property type="component" value="Unassembled WGS sequence"/>
</dbReference>
<evidence type="ECO:0000256" key="1">
    <source>
        <dbReference type="ARBA" id="ARBA00022801"/>
    </source>
</evidence>
<feature type="chain" id="PRO_5042182511" evidence="2">
    <location>
        <begin position="19"/>
        <end position="539"/>
    </location>
</feature>
<dbReference type="CDD" id="cd07061">
    <property type="entry name" value="HP_HAP_like"/>
    <property type="match status" value="1"/>
</dbReference>
<evidence type="ECO:0000313" key="3">
    <source>
        <dbReference type="EMBL" id="KAJ7697690.1"/>
    </source>
</evidence>
<proteinExistence type="predicted"/>
<dbReference type="GO" id="GO:0003993">
    <property type="term" value="F:acid phosphatase activity"/>
    <property type="evidence" value="ECO:0007669"/>
    <property type="project" value="TreeGrafter"/>
</dbReference>
<gene>
    <name evidence="3" type="ORF">B0H17DRAFT_1158470</name>
</gene>
<feature type="signal peptide" evidence="2">
    <location>
        <begin position="1"/>
        <end position="18"/>
    </location>
</feature>
<dbReference type="InterPro" id="IPR029033">
    <property type="entry name" value="His_PPase_superfam"/>
</dbReference>
<dbReference type="EMBL" id="JARKIE010000029">
    <property type="protein sequence ID" value="KAJ7697690.1"/>
    <property type="molecule type" value="Genomic_DNA"/>
</dbReference>
<protein>
    <submittedName>
        <fullName evidence="3">Histidine phosphatase superfamily</fullName>
    </submittedName>
</protein>
<organism evidence="3 4">
    <name type="scientific">Mycena rosella</name>
    <name type="common">Pink bonnet</name>
    <name type="synonym">Agaricus rosellus</name>
    <dbReference type="NCBI Taxonomy" id="1033263"/>
    <lineage>
        <taxon>Eukaryota</taxon>
        <taxon>Fungi</taxon>
        <taxon>Dikarya</taxon>
        <taxon>Basidiomycota</taxon>
        <taxon>Agaricomycotina</taxon>
        <taxon>Agaricomycetes</taxon>
        <taxon>Agaricomycetidae</taxon>
        <taxon>Agaricales</taxon>
        <taxon>Marasmiineae</taxon>
        <taxon>Mycenaceae</taxon>
        <taxon>Mycena</taxon>
    </lineage>
</organism>
<keyword evidence="2" id="KW-0732">Signal</keyword>
<dbReference type="PANTHER" id="PTHR20963">
    <property type="entry name" value="MULTIPLE INOSITOL POLYPHOSPHATE PHOSPHATASE-RELATED"/>
    <property type="match status" value="1"/>
</dbReference>
<dbReference type="InterPro" id="IPR000560">
    <property type="entry name" value="His_Pase_clade-2"/>
</dbReference>
<dbReference type="PROSITE" id="PS00616">
    <property type="entry name" value="HIS_ACID_PHOSPHAT_1"/>
    <property type="match status" value="1"/>
</dbReference>
<dbReference type="Pfam" id="PF00328">
    <property type="entry name" value="His_Phos_2"/>
    <property type="match status" value="1"/>
</dbReference>
<dbReference type="Gene3D" id="3.40.50.1240">
    <property type="entry name" value="Phosphoglycerate mutase-like"/>
    <property type="match status" value="1"/>
</dbReference>
<comment type="caution">
    <text evidence="3">The sequence shown here is derived from an EMBL/GenBank/DDBJ whole genome shotgun (WGS) entry which is preliminary data.</text>
</comment>
<sequence>MFATYSALLALAFAHISAVGGTQVSSFAGATSTFLFPPAGKTITVSDPLFPDANQVGFAGPTPTGDEAAAIVTAPAVAQVDTFFPLINPGTSGKPSTAFDVVHHFGNLAPWRSVKSLGLPDASALVPSGCQLDQVHLLHRHGARYPTTGAPPSAFATLLHALASTTGVNVTGPLTFLSTWEYKLGAENLTPFGRSQLFDLGVGFRVKYGDLLKGFSDLPVFRTTSEGRMVDSALHFSAGFFGVQTYQQDYHQLIEIEALGFNSTLAPYDVCPNANNNISTFGTAQGLKWAAVYLAAAQTRLAPYSTGLPLSPSVLVAMQQLCAYETVALGYSMFCDLFTEDEWIDLVFWYSFGPGNPAVSAQGIGYVQELVSRLTSTRITTANTTVNETIVSSNVTFPFGQPIYVDATHDVVISAIVTAMNFTSLAANGPLPTDHIPPNHSYIVNNIAPFASNLVGQVLSCPATSASASSTHIRWILNDAVIPLTGIRGCKANSNGLCPLTTFIDGMKQRIQEVDFMFDCFANYTIPNPDNITTGQFPK</sequence>
<evidence type="ECO:0000313" key="4">
    <source>
        <dbReference type="Proteomes" id="UP001221757"/>
    </source>
</evidence>
<keyword evidence="4" id="KW-1185">Reference proteome</keyword>
<reference evidence="3" key="1">
    <citation type="submission" date="2023-03" db="EMBL/GenBank/DDBJ databases">
        <title>Massive genome expansion in bonnet fungi (Mycena s.s.) driven by repeated elements and novel gene families across ecological guilds.</title>
        <authorList>
            <consortium name="Lawrence Berkeley National Laboratory"/>
            <person name="Harder C.B."/>
            <person name="Miyauchi S."/>
            <person name="Viragh M."/>
            <person name="Kuo A."/>
            <person name="Thoen E."/>
            <person name="Andreopoulos B."/>
            <person name="Lu D."/>
            <person name="Skrede I."/>
            <person name="Drula E."/>
            <person name="Henrissat B."/>
            <person name="Morin E."/>
            <person name="Kohler A."/>
            <person name="Barry K."/>
            <person name="LaButti K."/>
            <person name="Morin E."/>
            <person name="Salamov A."/>
            <person name="Lipzen A."/>
            <person name="Mereny Z."/>
            <person name="Hegedus B."/>
            <person name="Baldrian P."/>
            <person name="Stursova M."/>
            <person name="Weitz H."/>
            <person name="Taylor A."/>
            <person name="Grigoriev I.V."/>
            <person name="Nagy L.G."/>
            <person name="Martin F."/>
            <person name="Kauserud H."/>
        </authorList>
    </citation>
    <scope>NUCLEOTIDE SEQUENCE</scope>
    <source>
        <strain evidence="3">CBHHK067</strain>
    </source>
</reference>
<keyword evidence="1" id="KW-0378">Hydrolase</keyword>